<sequence>MLTDPRARTYLTRLYIQISELRERISVTFPSPLFKIGALRKMTAVGFDVNRKGNFNNYMIVININLIHS</sequence>
<keyword evidence="4" id="KW-1185">Reference proteome</keyword>
<organism evidence="2 4">
    <name type="scientific">Fasciola hepatica</name>
    <name type="common">Liver fluke</name>
    <dbReference type="NCBI Taxonomy" id="6192"/>
    <lineage>
        <taxon>Eukaryota</taxon>
        <taxon>Metazoa</taxon>
        <taxon>Spiralia</taxon>
        <taxon>Lophotrochozoa</taxon>
        <taxon>Platyhelminthes</taxon>
        <taxon>Trematoda</taxon>
        <taxon>Digenea</taxon>
        <taxon>Plagiorchiida</taxon>
        <taxon>Echinostomata</taxon>
        <taxon>Echinostomatoidea</taxon>
        <taxon>Fasciolidae</taxon>
        <taxon>Fasciola</taxon>
    </lineage>
</organism>
<evidence type="ECO:0000313" key="4">
    <source>
        <dbReference type="Proteomes" id="UP001189180"/>
    </source>
</evidence>
<dbReference type="EMBL" id="CANUEZ050000210">
    <property type="protein sequence ID" value="CAM0512331.1"/>
    <property type="molecule type" value="Genomic_DNA"/>
</dbReference>
<gene>
    <name evidence="1" type="ORF">FHB240107_LOCUS8474</name>
    <name evidence="2" type="ORF">FHB240107_LOCUS8475</name>
    <name evidence="3" type="ORF">FHB240107_LOCUS8476</name>
</gene>
<proteinExistence type="predicted"/>
<evidence type="ECO:0000313" key="2">
    <source>
        <dbReference type="EMBL" id="CAM0512330.1"/>
    </source>
</evidence>
<dbReference type="AlphaFoldDB" id="A0ABC9HHV2"/>
<evidence type="ECO:0000313" key="1">
    <source>
        <dbReference type="EMBL" id="CAM0512329.1"/>
    </source>
</evidence>
<dbReference type="Proteomes" id="UP001189180">
    <property type="component" value="Unassembled WGS sequence"/>
</dbReference>
<name>A0ABC9HHV2_FASHE</name>
<comment type="caution">
    <text evidence="2">The sequence shown here is derived from an EMBL/GenBank/DDBJ whole genome shotgun (WGS) entry which is preliminary data.</text>
</comment>
<dbReference type="EMBL" id="CANUEZ050000210">
    <property type="protein sequence ID" value="CAM0512330.1"/>
    <property type="molecule type" value="Genomic_DNA"/>
</dbReference>
<reference evidence="2 4" key="1">
    <citation type="submission" date="2024-08" db="EMBL/GenBank/DDBJ databases">
        <authorList>
            <person name="Paterson S."/>
        </authorList>
    </citation>
    <scope>NUCLEOTIDE SEQUENCE [LARGE SCALE GENOMIC DNA]</scope>
</reference>
<evidence type="ECO:0000313" key="3">
    <source>
        <dbReference type="EMBL" id="CAM0512331.1"/>
    </source>
</evidence>
<dbReference type="EMBL" id="CANUEZ050000210">
    <property type="protein sequence ID" value="CAM0512329.1"/>
    <property type="molecule type" value="Genomic_DNA"/>
</dbReference>
<accession>A0ABC9HHV2</accession>
<protein>
    <submittedName>
        <fullName evidence="2">Uncharacterized protein</fullName>
    </submittedName>
</protein>